<dbReference type="Proteomes" id="UP001152876">
    <property type="component" value="Unassembled WGS sequence"/>
</dbReference>
<dbReference type="SUPFAM" id="SSF52091">
    <property type="entry name" value="SpoIIaa-like"/>
    <property type="match status" value="1"/>
</dbReference>
<organism evidence="2 3">
    <name type="scientific">Hydrogenophaga taeniospiralis CCUG 15921</name>
    <dbReference type="NCBI Taxonomy" id="1281780"/>
    <lineage>
        <taxon>Bacteria</taxon>
        <taxon>Pseudomonadati</taxon>
        <taxon>Pseudomonadota</taxon>
        <taxon>Betaproteobacteria</taxon>
        <taxon>Burkholderiales</taxon>
        <taxon>Comamonadaceae</taxon>
        <taxon>Hydrogenophaga</taxon>
    </lineage>
</organism>
<protein>
    <submittedName>
        <fullName evidence="2">Sulfate transporter/antisigma-factor antagonist STAS</fullName>
    </submittedName>
</protein>
<comment type="caution">
    <text evidence="2">The sequence shown here is derived from an EMBL/GenBank/DDBJ whole genome shotgun (WGS) entry which is preliminary data.</text>
</comment>
<evidence type="ECO:0000259" key="1">
    <source>
        <dbReference type="PROSITE" id="PS50801"/>
    </source>
</evidence>
<dbReference type="RefSeq" id="WP_068174414.1">
    <property type="nucleotide sequence ID" value="NZ_AOGK01000013.1"/>
</dbReference>
<dbReference type="InterPro" id="IPR036513">
    <property type="entry name" value="STAS_dom_sf"/>
</dbReference>
<keyword evidence="3" id="KW-1185">Reference proteome</keyword>
<dbReference type="InterPro" id="IPR058548">
    <property type="entry name" value="MlaB-like_STAS"/>
</dbReference>
<dbReference type="InterPro" id="IPR002645">
    <property type="entry name" value="STAS_dom"/>
</dbReference>
<dbReference type="Gene3D" id="3.30.750.24">
    <property type="entry name" value="STAS domain"/>
    <property type="match status" value="1"/>
</dbReference>
<gene>
    <name evidence="2" type="ORF">H010_15215</name>
</gene>
<evidence type="ECO:0000313" key="2">
    <source>
        <dbReference type="EMBL" id="MDG5976616.1"/>
    </source>
</evidence>
<evidence type="ECO:0000313" key="3">
    <source>
        <dbReference type="Proteomes" id="UP001152876"/>
    </source>
</evidence>
<dbReference type="AlphaFoldDB" id="A0A9X4NU15"/>
<dbReference type="Pfam" id="PF13466">
    <property type="entry name" value="STAS_2"/>
    <property type="match status" value="1"/>
</dbReference>
<reference evidence="2" key="1">
    <citation type="submission" date="2013-01" db="EMBL/GenBank/DDBJ databases">
        <title>Genome draft of Hydrogenophaga taeniospiralis 2K1.</title>
        <authorList>
            <person name="Gomila M."/>
            <person name="Lalucat J."/>
        </authorList>
    </citation>
    <scope>NUCLEOTIDE SEQUENCE</scope>
    <source>
        <strain evidence="2">CCUG 15921</strain>
    </source>
</reference>
<sequence>MNDSSSAPVASLPQRLTLDDAVVALGQLEREVAAQPGTTALVDASALQAFDSSAVAVLLELRRSLLAQGKTLQIQHWPQRLRDLVTLYGVAELLQA</sequence>
<proteinExistence type="predicted"/>
<accession>A0A9X4NU15</accession>
<name>A0A9X4NU15_9BURK</name>
<dbReference type="EMBL" id="AOGK01000013">
    <property type="protein sequence ID" value="MDG5976616.1"/>
    <property type="molecule type" value="Genomic_DNA"/>
</dbReference>
<dbReference type="PROSITE" id="PS50801">
    <property type="entry name" value="STAS"/>
    <property type="match status" value="1"/>
</dbReference>
<dbReference type="OrthoDB" id="9156744at2"/>
<feature type="domain" description="STAS" evidence="1">
    <location>
        <begin position="1"/>
        <end position="96"/>
    </location>
</feature>